<dbReference type="Proteomes" id="UP000233556">
    <property type="component" value="Unassembled WGS sequence"/>
</dbReference>
<dbReference type="EMBL" id="KZ506098">
    <property type="protein sequence ID" value="PKU41598.1"/>
    <property type="molecule type" value="Genomic_DNA"/>
</dbReference>
<evidence type="ECO:0000313" key="2">
    <source>
        <dbReference type="Proteomes" id="UP000233556"/>
    </source>
</evidence>
<reference evidence="2" key="1">
    <citation type="submission" date="2017-11" db="EMBL/GenBank/DDBJ databases">
        <authorList>
            <person name="Lima N.C."/>
            <person name="Parody-Merino A.M."/>
            <person name="Battley P.F."/>
            <person name="Fidler A.E."/>
            <person name="Prosdocimi F."/>
        </authorList>
    </citation>
    <scope>NUCLEOTIDE SEQUENCE [LARGE SCALE GENOMIC DNA]</scope>
</reference>
<gene>
    <name evidence="1" type="ORF">llap_8097</name>
</gene>
<name>A0A2I0U6A4_LIMLA</name>
<proteinExistence type="predicted"/>
<evidence type="ECO:0008006" key="3">
    <source>
        <dbReference type="Google" id="ProtNLM"/>
    </source>
</evidence>
<reference evidence="2" key="2">
    <citation type="submission" date="2017-12" db="EMBL/GenBank/DDBJ databases">
        <title>Genome sequence of the Bar-tailed Godwit (Limosa lapponica baueri).</title>
        <authorList>
            <person name="Lima N.C.B."/>
            <person name="Parody-Merino A.M."/>
            <person name="Battley P.F."/>
            <person name="Fidler A.E."/>
            <person name="Prosdocimi F."/>
        </authorList>
    </citation>
    <scope>NUCLEOTIDE SEQUENCE [LARGE SCALE GENOMIC DNA]</scope>
</reference>
<protein>
    <recommendedName>
        <fullName evidence="3">Rna-directed dna polymerase from mobile element jockey-like</fullName>
    </recommendedName>
</protein>
<dbReference type="PANTHER" id="PTHR33332">
    <property type="entry name" value="REVERSE TRANSCRIPTASE DOMAIN-CONTAINING PROTEIN"/>
    <property type="match status" value="1"/>
</dbReference>
<sequence>MDEKLNVSQQHALAPQKAKHILDCIKRSVASRSREVILSFYSTLVRPHLEFQLWGPEHKKDVVPLKRVQHRTTKTIRRLERLSWEDRLKGLGLLSLEKRRLWGNLKVAFQYLKGAHRRYGEGLLPGSGPTTYPKSPSANKNLAYFEDYATSYLLYAPR</sequence>
<keyword evidence="2" id="KW-1185">Reference proteome</keyword>
<dbReference type="AlphaFoldDB" id="A0A2I0U6A4"/>
<organism evidence="1 2">
    <name type="scientific">Limosa lapponica baueri</name>
    <dbReference type="NCBI Taxonomy" id="1758121"/>
    <lineage>
        <taxon>Eukaryota</taxon>
        <taxon>Metazoa</taxon>
        <taxon>Chordata</taxon>
        <taxon>Craniata</taxon>
        <taxon>Vertebrata</taxon>
        <taxon>Euteleostomi</taxon>
        <taxon>Archelosauria</taxon>
        <taxon>Archosauria</taxon>
        <taxon>Dinosauria</taxon>
        <taxon>Saurischia</taxon>
        <taxon>Theropoda</taxon>
        <taxon>Coelurosauria</taxon>
        <taxon>Aves</taxon>
        <taxon>Neognathae</taxon>
        <taxon>Neoaves</taxon>
        <taxon>Charadriiformes</taxon>
        <taxon>Scolopacidae</taxon>
        <taxon>Limosa</taxon>
    </lineage>
</organism>
<evidence type="ECO:0000313" key="1">
    <source>
        <dbReference type="EMBL" id="PKU41598.1"/>
    </source>
</evidence>
<accession>A0A2I0U6A4</accession>